<dbReference type="EMBL" id="CAJPVJ010005485">
    <property type="protein sequence ID" value="CAG2169574.1"/>
    <property type="molecule type" value="Genomic_DNA"/>
</dbReference>
<dbReference type="PROSITE" id="PS51935">
    <property type="entry name" value="NLPC_P60"/>
    <property type="match status" value="2"/>
</dbReference>
<evidence type="ECO:0000313" key="6">
    <source>
        <dbReference type="EMBL" id="CAD7652387.1"/>
    </source>
</evidence>
<keyword evidence="2" id="KW-0645">Protease</keyword>
<dbReference type="Gene3D" id="3.90.1720.10">
    <property type="entry name" value="endopeptidase domain like (from Nostoc punctiforme)"/>
    <property type="match status" value="2"/>
</dbReference>
<evidence type="ECO:0000256" key="4">
    <source>
        <dbReference type="ARBA" id="ARBA00022807"/>
    </source>
</evidence>
<dbReference type="InterPro" id="IPR051794">
    <property type="entry name" value="PG_Endopeptidase_C40"/>
</dbReference>
<gene>
    <name evidence="6" type="ORF">ONB1V03_LOCUS9049</name>
</gene>
<dbReference type="GO" id="GO:0006508">
    <property type="term" value="P:proteolysis"/>
    <property type="evidence" value="ECO:0007669"/>
    <property type="project" value="UniProtKB-KW"/>
</dbReference>
<dbReference type="Proteomes" id="UP000728032">
    <property type="component" value="Unassembled WGS sequence"/>
</dbReference>
<feature type="domain" description="NlpC/P60" evidence="5">
    <location>
        <begin position="135"/>
        <end position="267"/>
    </location>
</feature>
<accession>A0A7R9QNH9</accession>
<keyword evidence="4" id="KW-0788">Thiol protease</keyword>
<organism evidence="6">
    <name type="scientific">Oppiella nova</name>
    <dbReference type="NCBI Taxonomy" id="334625"/>
    <lineage>
        <taxon>Eukaryota</taxon>
        <taxon>Metazoa</taxon>
        <taxon>Ecdysozoa</taxon>
        <taxon>Arthropoda</taxon>
        <taxon>Chelicerata</taxon>
        <taxon>Arachnida</taxon>
        <taxon>Acari</taxon>
        <taxon>Acariformes</taxon>
        <taxon>Sarcoptiformes</taxon>
        <taxon>Oribatida</taxon>
        <taxon>Brachypylina</taxon>
        <taxon>Oppioidea</taxon>
        <taxon>Oppiidae</taxon>
        <taxon>Oppiella</taxon>
    </lineage>
</organism>
<dbReference type="EMBL" id="OC920310">
    <property type="protein sequence ID" value="CAD7652387.1"/>
    <property type="molecule type" value="Genomic_DNA"/>
</dbReference>
<protein>
    <recommendedName>
        <fullName evidence="5">NlpC/P60 domain-containing protein</fullName>
    </recommendedName>
</protein>
<reference evidence="6" key="1">
    <citation type="submission" date="2020-11" db="EMBL/GenBank/DDBJ databases">
        <authorList>
            <person name="Tran Van P."/>
        </authorList>
    </citation>
    <scope>NUCLEOTIDE SEQUENCE</scope>
</reference>
<dbReference type="GO" id="GO:0008234">
    <property type="term" value="F:cysteine-type peptidase activity"/>
    <property type="evidence" value="ECO:0007669"/>
    <property type="project" value="UniProtKB-KW"/>
</dbReference>
<evidence type="ECO:0000256" key="2">
    <source>
        <dbReference type="ARBA" id="ARBA00022670"/>
    </source>
</evidence>
<evidence type="ECO:0000256" key="3">
    <source>
        <dbReference type="ARBA" id="ARBA00022801"/>
    </source>
</evidence>
<dbReference type="PANTHER" id="PTHR47359">
    <property type="entry name" value="PEPTIDOGLYCAN DL-ENDOPEPTIDASE CWLO"/>
    <property type="match status" value="1"/>
</dbReference>
<evidence type="ECO:0000259" key="5">
    <source>
        <dbReference type="PROSITE" id="PS51935"/>
    </source>
</evidence>
<dbReference type="PANTHER" id="PTHR47359:SF3">
    <property type="entry name" value="NLP_P60 DOMAIN-CONTAINING PROTEIN-RELATED"/>
    <property type="match status" value="1"/>
</dbReference>
<name>A0A7R9QNH9_9ACAR</name>
<sequence>MLFVKDVDANGPAIVAAARSQIGVPYSWGGGGYKGKSKGIDQGAHTVGFDCSGLAQYAVYKGTKKIINRTAATQYSDKHCKREPYASRQPGDLVFFGSPPHHVAIVSSATHMIAAPHTGDHVKEQAIYATEQDCDANGPAIVAAARSQIGVPYSWGGGGWQGKSLGIDQGAHTVGFDCSGLAQYAVYKGTSKKINRTAATQYSDSQCKREAYANKQPGDLVFFGSPPHHVAIVSSATMMIAAPKTGDFVKEQAIYATERQPYVERCY</sequence>
<dbReference type="Pfam" id="PF00877">
    <property type="entry name" value="NLPC_P60"/>
    <property type="match status" value="2"/>
</dbReference>
<dbReference type="AlphaFoldDB" id="A0A7R9QNH9"/>
<feature type="domain" description="NlpC/P60" evidence="5">
    <location>
        <begin position="8"/>
        <end position="142"/>
    </location>
</feature>
<keyword evidence="3" id="KW-0378">Hydrolase</keyword>
<evidence type="ECO:0000256" key="1">
    <source>
        <dbReference type="ARBA" id="ARBA00007074"/>
    </source>
</evidence>
<comment type="similarity">
    <text evidence="1">Belongs to the peptidase C40 family.</text>
</comment>
<dbReference type="InterPro" id="IPR038765">
    <property type="entry name" value="Papain-like_cys_pep_sf"/>
</dbReference>
<dbReference type="InterPro" id="IPR000064">
    <property type="entry name" value="NLP_P60_dom"/>
</dbReference>
<keyword evidence="7" id="KW-1185">Reference proteome</keyword>
<evidence type="ECO:0000313" key="7">
    <source>
        <dbReference type="Proteomes" id="UP000728032"/>
    </source>
</evidence>
<dbReference type="SUPFAM" id="SSF54001">
    <property type="entry name" value="Cysteine proteinases"/>
    <property type="match status" value="2"/>
</dbReference>
<proteinExistence type="inferred from homology"/>
<dbReference type="OrthoDB" id="2251794at2759"/>